<dbReference type="CDD" id="cd01298">
    <property type="entry name" value="ATZ_TRZ_like"/>
    <property type="match status" value="1"/>
</dbReference>
<dbReference type="SUPFAM" id="SSF51338">
    <property type="entry name" value="Composite domain of metallo-dependent hydrolases"/>
    <property type="match status" value="1"/>
</dbReference>
<dbReference type="InterPro" id="IPR050287">
    <property type="entry name" value="MTA/SAH_deaminase"/>
</dbReference>
<comment type="caution">
    <text evidence="6">The sequence shown here is derived from an EMBL/GenBank/DDBJ whole genome shotgun (WGS) entry which is preliminary data.</text>
</comment>
<proteinExistence type="inferred from homology"/>
<evidence type="ECO:0000256" key="4">
    <source>
        <dbReference type="HAMAP-Rule" id="MF_01281"/>
    </source>
</evidence>
<dbReference type="HAMAP" id="MF_01281">
    <property type="entry name" value="MTA_SAH_deamin"/>
    <property type="match status" value="1"/>
</dbReference>
<comment type="cofactor">
    <cofactor evidence="4">
        <name>Zn(2+)</name>
        <dbReference type="ChEBI" id="CHEBI:29105"/>
    </cofactor>
    <text evidence="4">Binds 1 zinc ion per subunit.</text>
</comment>
<organism evidence="6 7">
    <name type="scientific">Paenibacillus chungangensis</name>
    <dbReference type="NCBI Taxonomy" id="696535"/>
    <lineage>
        <taxon>Bacteria</taxon>
        <taxon>Bacillati</taxon>
        <taxon>Bacillota</taxon>
        <taxon>Bacilli</taxon>
        <taxon>Bacillales</taxon>
        <taxon>Paenibacillaceae</taxon>
        <taxon>Paenibacillus</taxon>
    </lineage>
</organism>
<feature type="binding site" evidence="4">
    <location>
        <position position="189"/>
    </location>
    <ligand>
        <name>substrate</name>
    </ligand>
</feature>
<dbReference type="Gene3D" id="2.30.40.10">
    <property type="entry name" value="Urease, subunit C, domain 1"/>
    <property type="match status" value="1"/>
</dbReference>
<feature type="binding site" evidence="4">
    <location>
        <position position="97"/>
    </location>
    <ligand>
        <name>substrate</name>
    </ligand>
</feature>
<evidence type="ECO:0000256" key="3">
    <source>
        <dbReference type="ARBA" id="ARBA00022833"/>
    </source>
</evidence>
<keyword evidence="1 4" id="KW-0479">Metal-binding</keyword>
<accession>A0ABW3HMW5</accession>
<comment type="catalytic activity">
    <reaction evidence="4">
        <text>S-adenosyl-L-homocysteine + H2O + H(+) = S-inosyl-L-homocysteine + NH4(+)</text>
        <dbReference type="Rhea" id="RHEA:20716"/>
        <dbReference type="ChEBI" id="CHEBI:15377"/>
        <dbReference type="ChEBI" id="CHEBI:15378"/>
        <dbReference type="ChEBI" id="CHEBI:28938"/>
        <dbReference type="ChEBI" id="CHEBI:57856"/>
        <dbReference type="ChEBI" id="CHEBI:57985"/>
        <dbReference type="EC" id="3.5.4.28"/>
    </reaction>
</comment>
<feature type="binding site" evidence="4">
    <location>
        <position position="304"/>
    </location>
    <ligand>
        <name>Zn(2+)</name>
        <dbReference type="ChEBI" id="CHEBI:29105"/>
    </ligand>
</feature>
<dbReference type="EC" id="3.5.4.28" evidence="4"/>
<dbReference type="SUPFAM" id="SSF51556">
    <property type="entry name" value="Metallo-dependent hydrolases"/>
    <property type="match status" value="1"/>
</dbReference>
<evidence type="ECO:0000256" key="2">
    <source>
        <dbReference type="ARBA" id="ARBA00022801"/>
    </source>
</evidence>
<comment type="catalytic activity">
    <reaction evidence="4">
        <text>S-methyl-5'-thioadenosine + H2O + H(+) = S-methyl-5'-thioinosine + NH4(+)</text>
        <dbReference type="Rhea" id="RHEA:25025"/>
        <dbReference type="ChEBI" id="CHEBI:15377"/>
        <dbReference type="ChEBI" id="CHEBI:15378"/>
        <dbReference type="ChEBI" id="CHEBI:17509"/>
        <dbReference type="ChEBI" id="CHEBI:28938"/>
        <dbReference type="ChEBI" id="CHEBI:48595"/>
        <dbReference type="EC" id="3.5.4.31"/>
    </reaction>
</comment>
<dbReference type="InterPro" id="IPR011059">
    <property type="entry name" value="Metal-dep_hydrolase_composite"/>
</dbReference>
<name>A0ABW3HMW5_9BACL</name>
<protein>
    <recommendedName>
        <fullName evidence="4">5-methylthioadenosine/S-adenosylhomocysteine deaminase</fullName>
        <shortName evidence="4">MTA/SAH deaminase</shortName>
        <ecNumber evidence="4">3.5.4.28</ecNumber>
        <ecNumber evidence="4">3.5.4.31</ecNumber>
    </recommendedName>
</protein>
<evidence type="ECO:0000256" key="1">
    <source>
        <dbReference type="ARBA" id="ARBA00022723"/>
    </source>
</evidence>
<feature type="binding site" evidence="4">
    <location>
        <position position="70"/>
    </location>
    <ligand>
        <name>Zn(2+)</name>
        <dbReference type="ChEBI" id="CHEBI:29105"/>
    </ligand>
</feature>
<dbReference type="Gene3D" id="3.20.20.140">
    <property type="entry name" value="Metal-dependent hydrolases"/>
    <property type="match status" value="1"/>
</dbReference>
<dbReference type="RefSeq" id="WP_377562663.1">
    <property type="nucleotide sequence ID" value="NZ_JBHTJZ010000005.1"/>
</dbReference>
<dbReference type="EMBL" id="JBHTJZ010000005">
    <property type="protein sequence ID" value="MFD0958857.1"/>
    <property type="molecule type" value="Genomic_DNA"/>
</dbReference>
<evidence type="ECO:0000313" key="6">
    <source>
        <dbReference type="EMBL" id="MFD0958857.1"/>
    </source>
</evidence>
<keyword evidence="3 4" id="KW-0862">Zinc</keyword>
<reference evidence="7" key="1">
    <citation type="journal article" date="2019" name="Int. J. Syst. Evol. Microbiol.">
        <title>The Global Catalogue of Microorganisms (GCM) 10K type strain sequencing project: providing services to taxonomists for standard genome sequencing and annotation.</title>
        <authorList>
            <consortium name="The Broad Institute Genomics Platform"/>
            <consortium name="The Broad Institute Genome Sequencing Center for Infectious Disease"/>
            <person name="Wu L."/>
            <person name="Ma J."/>
        </authorList>
    </citation>
    <scope>NUCLEOTIDE SEQUENCE [LARGE SCALE GENOMIC DNA]</scope>
    <source>
        <strain evidence="7">CCUG 59129</strain>
    </source>
</reference>
<keyword evidence="2 4" id="KW-0378">Hydrolase</keyword>
<dbReference type="PANTHER" id="PTHR43794">
    <property type="entry name" value="AMINOHYDROLASE SSNA-RELATED"/>
    <property type="match status" value="1"/>
</dbReference>
<dbReference type="InterPro" id="IPR006680">
    <property type="entry name" value="Amidohydro-rel"/>
</dbReference>
<feature type="binding site" evidence="4">
    <location>
        <position position="149"/>
    </location>
    <ligand>
        <name>substrate</name>
    </ligand>
</feature>
<comment type="function">
    <text evidence="4">Catalyzes the deamination of 5-methylthioadenosine and S-adenosyl-L-homocysteine into 5-methylthioinosine and S-inosyl-L-homocysteine, respectively. Is also able to deaminate adenosine.</text>
</comment>
<feature type="binding site" evidence="4">
    <location>
        <position position="304"/>
    </location>
    <ligand>
        <name>substrate</name>
    </ligand>
</feature>
<dbReference type="Proteomes" id="UP001596989">
    <property type="component" value="Unassembled WGS sequence"/>
</dbReference>
<feature type="binding site" evidence="4">
    <location>
        <position position="216"/>
    </location>
    <ligand>
        <name>Zn(2+)</name>
        <dbReference type="ChEBI" id="CHEBI:29105"/>
    </ligand>
</feature>
<dbReference type="InterPro" id="IPR023512">
    <property type="entry name" value="Deaminase_MtaD/DadD"/>
</dbReference>
<dbReference type="InterPro" id="IPR032466">
    <property type="entry name" value="Metal_Hydrolase"/>
</dbReference>
<dbReference type="PANTHER" id="PTHR43794:SF11">
    <property type="entry name" value="AMIDOHYDROLASE-RELATED DOMAIN-CONTAINING PROTEIN"/>
    <property type="match status" value="1"/>
</dbReference>
<sequence>MSQLWIQNSLFVTMDDALPVVKRGHMLVSDDRIAYIGEEEPQPQWLQSDVKKFDGSRHAIMPGLINTHGHSPMTLLRGYSDDEALQVWLEQKMWPMEARYRSEDTRVGSGLAIAEMLLSGTTTFVDMYDRMEQVALMTEQAGMRGVLMRGVIGLCSEEEQRAKLKDSVQFAKDWNGAAGGRITTMLSPHAPYTCPPAFIEQFVQAAHDYNLPLHTHMSETTAEVEQNVRDYGSRPVKHLDSLGFFSRPALLAHAVHLNDEEIALLAERGASISHNPVSNLKLASGIARVTDLMKAGVKVSLGTDSVASNNNLDLFQEIAMAALLHKGVTNDPTAVPAMEALKLGTVYGARALWREDIGVLREGMKADFIALDIDQPHYYPLTDIVSHLVYAGSGRDVTDVWVDGKQVVAGGKCLFLDEEKLRRDAQASFERLLQAT</sequence>
<dbReference type="EC" id="3.5.4.31" evidence="4"/>
<keyword evidence="7" id="KW-1185">Reference proteome</keyword>
<evidence type="ECO:0000259" key="5">
    <source>
        <dbReference type="Pfam" id="PF01979"/>
    </source>
</evidence>
<feature type="domain" description="Amidohydrolase-related" evidence="5">
    <location>
        <begin position="60"/>
        <end position="407"/>
    </location>
</feature>
<feature type="binding site" evidence="4">
    <location>
        <position position="68"/>
    </location>
    <ligand>
        <name>Zn(2+)</name>
        <dbReference type="ChEBI" id="CHEBI:29105"/>
    </ligand>
</feature>
<comment type="caution">
    <text evidence="4">Lacks conserved residue(s) required for the propagation of feature annotation.</text>
</comment>
<dbReference type="Pfam" id="PF01979">
    <property type="entry name" value="Amidohydro_1"/>
    <property type="match status" value="1"/>
</dbReference>
<comment type="similarity">
    <text evidence="4">Belongs to the metallo-dependent hydrolases superfamily. MTA/SAH deaminase family.</text>
</comment>
<gene>
    <name evidence="4" type="primary">mtaD</name>
    <name evidence="6" type="ORF">ACFQ2I_05575</name>
</gene>
<feature type="binding site" evidence="4">
    <location>
        <position position="219"/>
    </location>
    <ligand>
        <name>substrate</name>
    </ligand>
</feature>
<evidence type="ECO:0000313" key="7">
    <source>
        <dbReference type="Proteomes" id="UP001596989"/>
    </source>
</evidence>